<evidence type="ECO:0000256" key="14">
    <source>
        <dbReference type="PIRSR" id="PIRSR606539-2"/>
    </source>
</evidence>
<evidence type="ECO:0000256" key="10">
    <source>
        <dbReference type="ARBA" id="ARBA00023136"/>
    </source>
</evidence>
<dbReference type="InterPro" id="IPR023214">
    <property type="entry name" value="HAD_sf"/>
</dbReference>
<dbReference type="InterPro" id="IPR006539">
    <property type="entry name" value="P-type_ATPase_IV"/>
</dbReference>
<feature type="binding site" evidence="15">
    <location>
        <position position="508"/>
    </location>
    <ligand>
        <name>Mg(2+)</name>
        <dbReference type="ChEBI" id="CHEBI:18420"/>
    </ligand>
</feature>
<comment type="subcellular location">
    <subcellularLocation>
        <location evidence="1 16">Membrane</location>
        <topology evidence="1 16">Multi-pass membrane protein</topology>
    </subcellularLocation>
</comment>
<sequence>MASTTKVSATGSKSKSPTAPSTRLESAKQGFLSFYTTLTSFSIEDLFSRKPPPGPPRTIFVNEDLPESYYDSRPPSLFKRITGSANRPKKVKKEYVYLSNQVISSKYTIITFVPRNLLEQFRRVANIYFLGIAILQFFPEFATISPGVVILPLIIIIALTALKDAYEDFRRHQADKRVNQSVCQVLGGVNNANRTRGKSRTFVRGLPLPGKKPKLPAADPDDLWIPTLWEDLRVGDFVRISDDQPIPADILICSTSDPDNVAYVETKNLDGETNLKSRNAVVGLNHLKSAADCASGKGAQFRVECDRPETNMYRINGMVQMAQGEKHPVDLQTVLLRGTVLRNTSWVIGVVLFTGQDTKIVMNAGGTPSKRSRVERQMNPQVLINLALIALLAVVCAVVDSILEKRYAPLDAPWLFDDNQKGDNPSANGGVTWAFALLTFQDLVPISLYLSLEIVRTIQSIWIYFDKDIAYDKPSSIPGQPDPPAQATQARSWNLSDDLGQIEYIFSDKTGTLTQNSMVFRQCSIGGKAYRGDPEVLTDSDEEDSSFELEKAPHVTAAPARPSGSTDITPSSDDTPARTMKVKSKTPKQKPRNKNQFRDAVLSEDIALASSDDGNGATGPSPTLARSLNGFFTVLALCHTALASPVPNLHSKPSPLTGDHSDEQEHEDLEAGRGENEHDAYGYNVRDGETGEEREFEYKAQSPDEAALVQAAADVGYVFMGRKKERARRSGNEGEDRNEVFAEVLELRTPSCAPGRVERYELLHILEFSSARKRMSIIVRKLAGGTGDSRPRPSSDFSIDSSHGGGEEEEDPSIGKIFLLSKETFQRGGNEPERMRAETERHLEEFANEGLRTLTLGYRVISEEEYTTWSHAYHNASLTLDLSSNSDTLPDNLPVNAEPISRESRIEEVCNQIEKDLRLLGATAIEDRLQDGVPEAIRDLKRAGIKIWVATGDKLETAIAIGRSTNLIGGDSNIIIVRGGTKPVDEQLNNALRRFFPEYEGTDGFQNTDSKYSLFRSSSRTPSRPSSRPTTPSRIYPLARVDTNVSSIVGGDNGDRPGGFVLVVDGAALTDVHICLLHFFPLLLKLGTLCEGVICCRVSPLQKALVVRLVKDNLHAMTLAIGDGANDVSMIQAADVGVGISGEEGLQAVNSSDYAIAQFRFLKKLLLVHGHWSYSRIGIMILNFWYKNVVITGILWWFQIYCAWSATYATDYTYVLFWNSLWTVAPVVGFGLFDRVLDYEILMDLPELYHFGRERYWFRWRDFCLYMLDALYQSAIVYFFVMFTYNSTSARKDGYSVDLYEWSTVMAVSGVLIADIFTGMCASAWTWWLVFFVFIGILVVWAFTFIYSALSPAFEFTNLYGFYYFLGASPYFWFCLIITFFLALTPRYLAKAFKASFMPNDIDIVRWIKKDNPYFDFKNYEFDQLSNGGAGIGLTELKQRRRTSRHSVASHSRRSSRISTASLDPLDPFGQPRPSMDFRSPSRTDMSTGLVSVDRGFDFAAEDDGVAIRRIQTNLSERFSSRNNLPIPEEKEEVEKGKRSRFRSLKRGFTKKKQ</sequence>
<dbReference type="FunFam" id="2.70.150.10:FF:000054">
    <property type="entry name" value="Phospholipid-transporting ATPase"/>
    <property type="match status" value="1"/>
</dbReference>
<feature type="binding site" evidence="14">
    <location>
        <position position="768"/>
    </location>
    <ligand>
        <name>ATP</name>
        <dbReference type="ChEBI" id="CHEBI:30616"/>
    </ligand>
</feature>
<evidence type="ECO:0000256" key="1">
    <source>
        <dbReference type="ARBA" id="ARBA00004141"/>
    </source>
</evidence>
<dbReference type="GO" id="GO:0045332">
    <property type="term" value="P:phospholipid translocation"/>
    <property type="evidence" value="ECO:0007669"/>
    <property type="project" value="TreeGrafter"/>
</dbReference>
<feature type="domain" description="P-type ATPase N-terminal" evidence="18">
    <location>
        <begin position="86"/>
        <end position="148"/>
    </location>
</feature>
<feature type="binding site" evidence="14">
    <location>
        <position position="1127"/>
    </location>
    <ligand>
        <name>ATP</name>
        <dbReference type="ChEBI" id="CHEBI:30616"/>
    </ligand>
</feature>
<feature type="binding site" evidence="14">
    <location>
        <position position="508"/>
    </location>
    <ligand>
        <name>ATP</name>
        <dbReference type="ChEBI" id="CHEBI:30616"/>
    </ligand>
</feature>
<dbReference type="Gene3D" id="3.40.50.1000">
    <property type="entry name" value="HAD superfamily/HAD-like"/>
    <property type="match status" value="2"/>
</dbReference>
<dbReference type="EMBL" id="JADNRY010000098">
    <property type="protein sequence ID" value="KAF9065769.1"/>
    <property type="molecule type" value="Genomic_DNA"/>
</dbReference>
<evidence type="ECO:0000256" key="3">
    <source>
        <dbReference type="ARBA" id="ARBA00022692"/>
    </source>
</evidence>
<feature type="region of interest" description="Disordered" evidence="17">
    <location>
        <begin position="531"/>
        <end position="597"/>
    </location>
</feature>
<feature type="region of interest" description="Disordered" evidence="17">
    <location>
        <begin position="1"/>
        <end position="26"/>
    </location>
</feature>
<evidence type="ECO:0000313" key="21">
    <source>
        <dbReference type="Proteomes" id="UP000772434"/>
    </source>
</evidence>
<feature type="transmembrane region" description="Helical" evidence="16">
    <location>
        <begin position="1263"/>
        <end position="1287"/>
    </location>
</feature>
<keyword evidence="3 16" id="KW-0812">Transmembrane</keyword>
<dbReference type="GO" id="GO:0005524">
    <property type="term" value="F:ATP binding"/>
    <property type="evidence" value="ECO:0007669"/>
    <property type="project" value="UniProtKB-UniRule"/>
</dbReference>
<evidence type="ECO:0000256" key="15">
    <source>
        <dbReference type="PIRSR" id="PIRSR606539-3"/>
    </source>
</evidence>
<feature type="binding site" evidence="15">
    <location>
        <position position="510"/>
    </location>
    <ligand>
        <name>Mg(2+)</name>
        <dbReference type="ChEBI" id="CHEBI:18420"/>
    </ligand>
</feature>
<dbReference type="InterPro" id="IPR032630">
    <property type="entry name" value="P_typ_ATPase_c"/>
</dbReference>
<evidence type="ECO:0000259" key="19">
    <source>
        <dbReference type="Pfam" id="PF16212"/>
    </source>
</evidence>
<dbReference type="GO" id="GO:0000287">
    <property type="term" value="F:magnesium ion binding"/>
    <property type="evidence" value="ECO:0007669"/>
    <property type="project" value="UniProtKB-UniRule"/>
</dbReference>
<dbReference type="InterPro" id="IPR001757">
    <property type="entry name" value="P_typ_ATPase"/>
</dbReference>
<evidence type="ECO:0000256" key="17">
    <source>
        <dbReference type="SAM" id="MobiDB-lite"/>
    </source>
</evidence>
<dbReference type="Pfam" id="PF16212">
    <property type="entry name" value="PhoLip_ATPase_C"/>
    <property type="match status" value="1"/>
</dbReference>
<feature type="transmembrane region" description="Helical" evidence="16">
    <location>
        <begin position="121"/>
        <end position="138"/>
    </location>
</feature>
<feature type="compositionally biased region" description="Basic residues" evidence="17">
    <location>
        <begin position="580"/>
        <end position="595"/>
    </location>
</feature>
<evidence type="ECO:0000256" key="9">
    <source>
        <dbReference type="ARBA" id="ARBA00022989"/>
    </source>
</evidence>
<keyword evidence="8 16" id="KW-1278">Translocase</keyword>
<feature type="binding site" evidence="14">
    <location>
        <position position="953"/>
    </location>
    <ligand>
        <name>ATP</name>
        <dbReference type="ChEBI" id="CHEBI:30616"/>
    </ligand>
</feature>
<feature type="region of interest" description="Disordered" evidence="17">
    <location>
        <begin position="784"/>
        <end position="815"/>
    </location>
</feature>
<dbReference type="SFLD" id="SFLDS00003">
    <property type="entry name" value="Haloacid_Dehalogenase"/>
    <property type="match status" value="1"/>
</dbReference>
<dbReference type="Pfam" id="PF00702">
    <property type="entry name" value="Hydrolase"/>
    <property type="match status" value="1"/>
</dbReference>
<name>A0A9P5PM52_9AGAR</name>
<evidence type="ECO:0000256" key="7">
    <source>
        <dbReference type="ARBA" id="ARBA00022842"/>
    </source>
</evidence>
<dbReference type="Proteomes" id="UP000772434">
    <property type="component" value="Unassembled WGS sequence"/>
</dbReference>
<feature type="transmembrane region" description="Helical" evidence="16">
    <location>
        <begin position="1362"/>
        <end position="1384"/>
    </location>
</feature>
<feature type="transmembrane region" description="Helical" evidence="16">
    <location>
        <begin position="1184"/>
        <end position="1206"/>
    </location>
</feature>
<feature type="binding site" evidence="14">
    <location>
        <position position="1097"/>
    </location>
    <ligand>
        <name>ATP</name>
        <dbReference type="ChEBI" id="CHEBI:30616"/>
    </ligand>
</feature>
<reference evidence="20" key="1">
    <citation type="submission" date="2020-11" db="EMBL/GenBank/DDBJ databases">
        <authorList>
            <consortium name="DOE Joint Genome Institute"/>
            <person name="Ahrendt S."/>
            <person name="Riley R."/>
            <person name="Andreopoulos W."/>
            <person name="Labutti K."/>
            <person name="Pangilinan J."/>
            <person name="Ruiz-Duenas F.J."/>
            <person name="Barrasa J.M."/>
            <person name="Sanchez-Garcia M."/>
            <person name="Camarero S."/>
            <person name="Miyauchi S."/>
            <person name="Serrano A."/>
            <person name="Linde D."/>
            <person name="Babiker R."/>
            <person name="Drula E."/>
            <person name="Ayuso-Fernandez I."/>
            <person name="Pacheco R."/>
            <person name="Padilla G."/>
            <person name="Ferreira P."/>
            <person name="Barriuso J."/>
            <person name="Kellner H."/>
            <person name="Castanera R."/>
            <person name="Alfaro M."/>
            <person name="Ramirez L."/>
            <person name="Pisabarro A.G."/>
            <person name="Kuo A."/>
            <person name="Tritt A."/>
            <person name="Lipzen A."/>
            <person name="He G."/>
            <person name="Yan M."/>
            <person name="Ng V."/>
            <person name="Cullen D."/>
            <person name="Martin F."/>
            <person name="Rosso M.-N."/>
            <person name="Henrissat B."/>
            <person name="Hibbett D."/>
            <person name="Martinez A.T."/>
            <person name="Grigoriev I.V."/>
        </authorList>
    </citation>
    <scope>NUCLEOTIDE SEQUENCE</scope>
    <source>
        <strain evidence="20">AH 40177</strain>
    </source>
</reference>
<feature type="compositionally biased region" description="Acidic residues" evidence="17">
    <location>
        <begin position="536"/>
        <end position="547"/>
    </location>
</feature>
<dbReference type="Gene3D" id="2.70.150.10">
    <property type="entry name" value="Calcium-transporting ATPase, cytoplasmic transduction domain A"/>
    <property type="match status" value="1"/>
</dbReference>
<evidence type="ECO:0000256" key="8">
    <source>
        <dbReference type="ARBA" id="ARBA00022967"/>
    </source>
</evidence>
<feature type="compositionally biased region" description="Polar residues" evidence="17">
    <location>
        <begin position="1"/>
        <end position="24"/>
    </location>
</feature>
<dbReference type="SUPFAM" id="SSF81653">
    <property type="entry name" value="Calcium ATPase, transduction domain A"/>
    <property type="match status" value="1"/>
</dbReference>
<evidence type="ECO:0000256" key="4">
    <source>
        <dbReference type="ARBA" id="ARBA00022723"/>
    </source>
</evidence>
<accession>A0A9P5PM52</accession>
<dbReference type="InterPro" id="IPR008250">
    <property type="entry name" value="ATPase_P-typ_transduc_dom_A_sf"/>
</dbReference>
<evidence type="ECO:0000256" key="2">
    <source>
        <dbReference type="ARBA" id="ARBA00008109"/>
    </source>
</evidence>
<dbReference type="InterPro" id="IPR044492">
    <property type="entry name" value="P_typ_ATPase_HD_dom"/>
</dbReference>
<dbReference type="SUPFAM" id="SSF81665">
    <property type="entry name" value="Calcium ATPase, transmembrane domain M"/>
    <property type="match status" value="1"/>
</dbReference>
<feature type="binding site" evidence="14">
    <location>
        <position position="1126"/>
    </location>
    <ligand>
        <name>ATP</name>
        <dbReference type="ChEBI" id="CHEBI:30616"/>
    </ligand>
</feature>
<feature type="binding site" evidence="14">
    <location>
        <position position="1103"/>
    </location>
    <ligand>
        <name>ATP</name>
        <dbReference type="ChEBI" id="CHEBI:30616"/>
    </ligand>
</feature>
<feature type="compositionally biased region" description="Polar residues" evidence="17">
    <location>
        <begin position="563"/>
        <end position="574"/>
    </location>
</feature>
<feature type="transmembrane region" description="Helical" evidence="16">
    <location>
        <begin position="144"/>
        <end position="162"/>
    </location>
</feature>
<dbReference type="InterPro" id="IPR018303">
    <property type="entry name" value="ATPase_P-typ_P_site"/>
</dbReference>
<feature type="region of interest" description="Disordered" evidence="17">
    <location>
        <begin position="1015"/>
        <end position="1034"/>
    </location>
</feature>
<dbReference type="InterPro" id="IPR036412">
    <property type="entry name" value="HAD-like_sf"/>
</dbReference>
<feature type="binding site" evidence="14">
    <location>
        <position position="705"/>
    </location>
    <ligand>
        <name>ATP</name>
        <dbReference type="ChEBI" id="CHEBI:30616"/>
    </ligand>
</feature>
<feature type="compositionally biased region" description="Low complexity" evidence="17">
    <location>
        <begin position="1016"/>
        <end position="1034"/>
    </location>
</feature>
<dbReference type="PANTHER" id="PTHR24092">
    <property type="entry name" value="PROBABLE PHOSPHOLIPID-TRANSPORTING ATPASE"/>
    <property type="match status" value="1"/>
</dbReference>
<proteinExistence type="inferred from homology"/>
<feature type="binding site" evidence="15">
    <location>
        <position position="1123"/>
    </location>
    <ligand>
        <name>Mg(2+)</name>
        <dbReference type="ChEBI" id="CHEBI:18420"/>
    </ligand>
</feature>
<comment type="similarity">
    <text evidence="2 16">Belongs to the cation transport ATPase (P-type) (TC 3.A.3) family. Type IV subfamily.</text>
</comment>
<evidence type="ECO:0000256" key="12">
    <source>
        <dbReference type="ARBA" id="ARBA00049128"/>
    </source>
</evidence>
<feature type="binding site" evidence="14">
    <location>
        <position position="510"/>
    </location>
    <ligand>
        <name>ATP</name>
        <dbReference type="ChEBI" id="CHEBI:30616"/>
    </ligand>
</feature>
<dbReference type="SUPFAM" id="SSF81660">
    <property type="entry name" value="Metal cation-transporting ATPase, ATP-binding domain N"/>
    <property type="match status" value="1"/>
</dbReference>
<dbReference type="SFLD" id="SFLDG00002">
    <property type="entry name" value="C1.7:_P-type_atpase_like"/>
    <property type="match status" value="1"/>
</dbReference>
<feature type="transmembrane region" description="Helical" evidence="16">
    <location>
        <begin position="1325"/>
        <end position="1350"/>
    </location>
</feature>
<dbReference type="SUPFAM" id="SSF56784">
    <property type="entry name" value="HAD-like"/>
    <property type="match status" value="1"/>
</dbReference>
<keyword evidence="4 15" id="KW-0479">Metal-binding</keyword>
<dbReference type="GO" id="GO:0140326">
    <property type="term" value="F:ATPase-coupled intramembrane lipid transporter activity"/>
    <property type="evidence" value="ECO:0007669"/>
    <property type="project" value="UniProtKB-EC"/>
</dbReference>
<dbReference type="SFLD" id="SFLDF00027">
    <property type="entry name" value="p-type_atpase"/>
    <property type="match status" value="1"/>
</dbReference>
<dbReference type="PANTHER" id="PTHR24092:SF153">
    <property type="entry name" value="PHOSPHOLIPID-TRANSPORTING ATPASE"/>
    <property type="match status" value="1"/>
</dbReference>
<feature type="domain" description="P-type ATPase C-terminal" evidence="19">
    <location>
        <begin position="1149"/>
        <end position="1400"/>
    </location>
</feature>
<dbReference type="InterPro" id="IPR023299">
    <property type="entry name" value="ATPase_P-typ_cyto_dom_N"/>
</dbReference>
<feature type="binding site" evidence="15">
    <location>
        <position position="1127"/>
    </location>
    <ligand>
        <name>Mg(2+)</name>
        <dbReference type="ChEBI" id="CHEBI:18420"/>
    </ligand>
</feature>
<evidence type="ECO:0000256" key="16">
    <source>
        <dbReference type="RuleBase" id="RU362033"/>
    </source>
</evidence>
<feature type="compositionally biased region" description="Basic residues" evidence="17">
    <location>
        <begin position="1538"/>
        <end position="1554"/>
    </location>
</feature>
<evidence type="ECO:0000259" key="18">
    <source>
        <dbReference type="Pfam" id="PF16209"/>
    </source>
</evidence>
<feature type="region of interest" description="Disordered" evidence="17">
    <location>
        <begin position="646"/>
        <end position="682"/>
    </location>
</feature>
<evidence type="ECO:0000256" key="5">
    <source>
        <dbReference type="ARBA" id="ARBA00022741"/>
    </source>
</evidence>
<dbReference type="PROSITE" id="PS00154">
    <property type="entry name" value="ATPASE_E1_E2"/>
    <property type="match status" value="1"/>
</dbReference>
<keyword evidence="21" id="KW-1185">Reference proteome</keyword>
<feature type="binding site" evidence="14">
    <location>
        <position position="509"/>
    </location>
    <ligand>
        <name>ATP</name>
        <dbReference type="ChEBI" id="CHEBI:30616"/>
    </ligand>
</feature>
<protein>
    <recommendedName>
        <fullName evidence="16">Phospholipid-transporting ATPase</fullName>
        <ecNumber evidence="16">7.6.2.1</ecNumber>
    </recommendedName>
</protein>
<dbReference type="EC" id="7.6.2.1" evidence="16"/>
<feature type="transmembrane region" description="Helical" evidence="16">
    <location>
        <begin position="1299"/>
        <end position="1318"/>
    </location>
</feature>
<feature type="active site" description="4-aspartylphosphate intermediate" evidence="13">
    <location>
        <position position="508"/>
    </location>
</feature>
<feature type="binding site" evidence="14">
    <location>
        <position position="952"/>
    </location>
    <ligand>
        <name>ATP</name>
        <dbReference type="ChEBI" id="CHEBI:30616"/>
    </ligand>
</feature>
<keyword evidence="10 16" id="KW-0472">Membrane</keyword>
<gene>
    <name evidence="20" type="ORF">BDP27DRAFT_1331540</name>
</gene>
<dbReference type="OrthoDB" id="377733at2759"/>
<evidence type="ECO:0000256" key="13">
    <source>
        <dbReference type="PIRSR" id="PIRSR606539-1"/>
    </source>
</evidence>
<dbReference type="InterPro" id="IPR032631">
    <property type="entry name" value="P-type_ATPase_N"/>
</dbReference>
<feature type="transmembrane region" description="Helical" evidence="16">
    <location>
        <begin position="431"/>
        <end position="452"/>
    </location>
</feature>
<dbReference type="GO" id="GO:0005886">
    <property type="term" value="C:plasma membrane"/>
    <property type="evidence" value="ECO:0007669"/>
    <property type="project" value="TreeGrafter"/>
</dbReference>
<comment type="caution">
    <text evidence="20">The sequence shown here is derived from an EMBL/GenBank/DDBJ whole genome shotgun (WGS) entry which is preliminary data.</text>
</comment>
<feature type="region of interest" description="Disordered" evidence="17">
    <location>
        <begin position="1518"/>
        <end position="1554"/>
    </location>
</feature>
<evidence type="ECO:0000256" key="6">
    <source>
        <dbReference type="ARBA" id="ARBA00022840"/>
    </source>
</evidence>
<comment type="catalytic activity">
    <reaction evidence="12">
        <text>a 1,2-diacyl-sn-glycero-3-phosphoethanolamine(out) + ATP + H2O = a 1,2-diacyl-sn-glycero-3-phosphoethanolamine(in) + ADP + phosphate + H(+)</text>
        <dbReference type="Rhea" id="RHEA:66132"/>
        <dbReference type="ChEBI" id="CHEBI:15377"/>
        <dbReference type="ChEBI" id="CHEBI:15378"/>
        <dbReference type="ChEBI" id="CHEBI:30616"/>
        <dbReference type="ChEBI" id="CHEBI:43474"/>
        <dbReference type="ChEBI" id="CHEBI:64612"/>
        <dbReference type="ChEBI" id="CHEBI:456216"/>
    </reaction>
    <physiologicalReaction direction="left-to-right" evidence="12">
        <dbReference type="Rhea" id="RHEA:66133"/>
    </physiologicalReaction>
</comment>
<dbReference type="PRINTS" id="PR00119">
    <property type="entry name" value="CATATPASE"/>
</dbReference>
<feature type="transmembrane region" description="Helical" evidence="16">
    <location>
        <begin position="382"/>
        <end position="403"/>
    </location>
</feature>
<feature type="transmembrane region" description="Helical" evidence="16">
    <location>
        <begin position="1212"/>
        <end position="1233"/>
    </location>
</feature>
<dbReference type="NCBIfam" id="TIGR01652">
    <property type="entry name" value="ATPase-Plipid"/>
    <property type="match status" value="2"/>
</dbReference>
<comment type="cofactor">
    <cofactor evidence="15">
        <name>Mg(2+)</name>
        <dbReference type="ChEBI" id="CHEBI:18420"/>
    </cofactor>
</comment>
<feature type="binding site" evidence="14">
    <location>
        <position position="951"/>
    </location>
    <ligand>
        <name>ATP</name>
        <dbReference type="ChEBI" id="CHEBI:30616"/>
    </ligand>
</feature>
<feature type="region of interest" description="Disordered" evidence="17">
    <location>
        <begin position="1439"/>
        <end position="1487"/>
    </location>
</feature>
<evidence type="ECO:0000313" key="20">
    <source>
        <dbReference type="EMBL" id="KAF9065769.1"/>
    </source>
</evidence>
<dbReference type="FunFam" id="3.40.50.1000:FF:000001">
    <property type="entry name" value="Phospholipid-transporting ATPase IC"/>
    <property type="match status" value="1"/>
</dbReference>
<keyword evidence="6 14" id="KW-0067">ATP-binding</keyword>
<dbReference type="NCBIfam" id="TIGR01494">
    <property type="entry name" value="ATPase_P-type"/>
    <property type="match status" value="1"/>
</dbReference>
<dbReference type="GO" id="GO:0016887">
    <property type="term" value="F:ATP hydrolysis activity"/>
    <property type="evidence" value="ECO:0007669"/>
    <property type="project" value="InterPro"/>
</dbReference>
<keyword evidence="5 14" id="KW-0547">Nucleotide-binding</keyword>
<organism evidence="20 21">
    <name type="scientific">Rhodocollybia butyracea</name>
    <dbReference type="NCBI Taxonomy" id="206335"/>
    <lineage>
        <taxon>Eukaryota</taxon>
        <taxon>Fungi</taxon>
        <taxon>Dikarya</taxon>
        <taxon>Basidiomycota</taxon>
        <taxon>Agaricomycotina</taxon>
        <taxon>Agaricomycetes</taxon>
        <taxon>Agaricomycetidae</taxon>
        <taxon>Agaricales</taxon>
        <taxon>Marasmiineae</taxon>
        <taxon>Omphalotaceae</taxon>
        <taxon>Rhodocollybia</taxon>
    </lineage>
</organism>
<evidence type="ECO:0000256" key="11">
    <source>
        <dbReference type="ARBA" id="ARBA00034036"/>
    </source>
</evidence>
<dbReference type="Pfam" id="PF16209">
    <property type="entry name" value="PhoLip_ATPase_N"/>
    <property type="match status" value="1"/>
</dbReference>
<comment type="catalytic activity">
    <reaction evidence="11 16">
        <text>ATP + H2O + phospholipidSide 1 = ADP + phosphate + phospholipidSide 2.</text>
        <dbReference type="EC" id="7.6.2.1"/>
    </reaction>
</comment>
<keyword evidence="9 16" id="KW-1133">Transmembrane helix</keyword>
<keyword evidence="7 15" id="KW-0460">Magnesium</keyword>
<dbReference type="InterPro" id="IPR023298">
    <property type="entry name" value="ATPase_P-typ_TM_dom_sf"/>
</dbReference>
<dbReference type="Gene3D" id="3.40.1110.10">
    <property type="entry name" value="Calcium-transporting ATPase, cytoplasmic domain N"/>
    <property type="match status" value="2"/>
</dbReference>
<feature type="binding site" evidence="14">
    <location>
        <position position="852"/>
    </location>
    <ligand>
        <name>ATP</name>
        <dbReference type="ChEBI" id="CHEBI:30616"/>
    </ligand>
</feature>
<feature type="compositionally biased region" description="Basic and acidic residues" evidence="17">
    <location>
        <begin position="659"/>
        <end position="682"/>
    </location>
</feature>